<evidence type="ECO:0000313" key="5">
    <source>
        <dbReference type="EMBL" id="MCZ2474826.1"/>
    </source>
</evidence>
<evidence type="ECO:0000256" key="2">
    <source>
        <dbReference type="SAM" id="Phobius"/>
    </source>
</evidence>
<organism evidence="5 6">
    <name type="scientific">Aquirufa ecclesiirivi</name>
    <dbReference type="NCBI Taxonomy" id="2715124"/>
    <lineage>
        <taxon>Bacteria</taxon>
        <taxon>Pseudomonadati</taxon>
        <taxon>Bacteroidota</taxon>
        <taxon>Cytophagia</taxon>
        <taxon>Cytophagales</taxon>
        <taxon>Flectobacillaceae</taxon>
        <taxon>Aquirufa</taxon>
    </lineage>
</organism>
<keyword evidence="2" id="KW-1133">Transmembrane helix</keyword>
<dbReference type="Pfam" id="PF22570">
    <property type="entry name" value="LiaF-TM"/>
    <property type="match status" value="1"/>
</dbReference>
<protein>
    <recommendedName>
        <fullName evidence="7">Cell wall-active antibiotics response LiaF-like C-terminal domain-containing protein</fullName>
    </recommendedName>
</protein>
<feature type="domain" description="Cell wall-active antibiotics response LiaF-like C-terminal" evidence="3">
    <location>
        <begin position="156"/>
        <end position="216"/>
    </location>
</feature>
<comment type="caution">
    <text evidence="5">The sequence shown here is derived from an EMBL/GenBank/DDBJ whole genome shotgun (WGS) entry which is preliminary data.</text>
</comment>
<dbReference type="InterPro" id="IPR054331">
    <property type="entry name" value="LiaF_TM"/>
</dbReference>
<name>A0ABT4JEX5_9BACT</name>
<feature type="transmembrane region" description="Helical" evidence="2">
    <location>
        <begin position="38"/>
        <end position="58"/>
    </location>
</feature>
<dbReference type="InterPro" id="IPR024425">
    <property type="entry name" value="LiaF-like_C"/>
</dbReference>
<keyword evidence="2" id="KW-0472">Membrane</keyword>
<reference evidence="5 6" key="1">
    <citation type="submission" date="2020-03" db="EMBL/GenBank/DDBJ databases">
        <authorList>
            <person name="Pitt A."/>
            <person name="Hahn M.W."/>
        </authorList>
    </citation>
    <scope>NUCLEOTIDE SEQUENCE [LARGE SCALE GENOMIC DNA]</scope>
    <source>
        <strain evidence="5 6">5A-MARBSE</strain>
    </source>
</reference>
<feature type="domain" description="LiaF transmembrane" evidence="4">
    <location>
        <begin position="13"/>
        <end position="107"/>
    </location>
</feature>
<gene>
    <name evidence="5" type="ORF">G9H61_05175</name>
</gene>
<dbReference type="PANTHER" id="PTHR40763:SF5">
    <property type="entry name" value="MEMBRANE PROTEIN"/>
    <property type="match status" value="1"/>
</dbReference>
<feature type="transmembrane region" description="Helical" evidence="2">
    <location>
        <begin position="6"/>
        <end position="26"/>
    </location>
</feature>
<dbReference type="PANTHER" id="PTHR40763">
    <property type="entry name" value="MEMBRANE PROTEIN-RELATED"/>
    <property type="match status" value="1"/>
</dbReference>
<evidence type="ECO:0000256" key="1">
    <source>
        <dbReference type="SAM" id="MobiDB-lite"/>
    </source>
</evidence>
<accession>A0ABT4JEX5</accession>
<evidence type="ECO:0000259" key="4">
    <source>
        <dbReference type="Pfam" id="PF22570"/>
    </source>
</evidence>
<dbReference type="Pfam" id="PF09922">
    <property type="entry name" value="LiaF-like_C"/>
    <property type="match status" value="1"/>
</dbReference>
<keyword evidence="2" id="KW-0812">Transmembrane</keyword>
<evidence type="ECO:0000259" key="3">
    <source>
        <dbReference type="Pfam" id="PF09922"/>
    </source>
</evidence>
<evidence type="ECO:0008006" key="7">
    <source>
        <dbReference type="Google" id="ProtNLM"/>
    </source>
</evidence>
<dbReference type="Proteomes" id="UP001321186">
    <property type="component" value="Unassembled WGS sequence"/>
</dbReference>
<evidence type="ECO:0000313" key="6">
    <source>
        <dbReference type="Proteomes" id="UP001321186"/>
    </source>
</evidence>
<feature type="transmembrane region" description="Helical" evidence="2">
    <location>
        <begin position="84"/>
        <end position="101"/>
    </location>
</feature>
<dbReference type="RefSeq" id="WP_166373466.1">
    <property type="nucleotide sequence ID" value="NZ_CBCRZM010000002.1"/>
</dbReference>
<feature type="region of interest" description="Disordered" evidence="1">
    <location>
        <begin position="108"/>
        <end position="130"/>
    </location>
</feature>
<keyword evidence="6" id="KW-1185">Reference proteome</keyword>
<proteinExistence type="predicted"/>
<dbReference type="EMBL" id="JAANOH010000002">
    <property type="protein sequence ID" value="MCZ2474826.1"/>
    <property type="molecule type" value="Genomic_DNA"/>
</dbReference>
<sequence>MSKKSTSKSGGTVGIVFLLVGIVFLIRQTDWFLLPDWLFTWPVLLIVVGLVSGVSSSFQRTGWIWPVLIGGAFLIDREFMDIDIFEYTLPVVFIIVGISMIQKSNRKRGQASWGPPMGNWGGSSKEDNPTFSDNSEPFIAISNVLNSSTIRATSKDFKGANLTNIVAGLEMDFSQVQFEGESIRIDITQIMGGATLYVPEHWEIRQHYTTLLAGFEDKRKSLGNNAEGEKKILHLNGFQVLSGIEIKDSL</sequence>